<sequence length="79" mass="8910">MIDLHNFSEWMSLNTNLAASSIDKYTHAINTISNDMKVIGVICKDIVDMNTLELNVAIEQIIKNSKFIDKNKKGNNVMP</sequence>
<organism evidence="1 2">
    <name type="scientific">Candidatus Butyricicoccus avistercoris</name>
    <dbReference type="NCBI Taxonomy" id="2838518"/>
    <lineage>
        <taxon>Bacteria</taxon>
        <taxon>Bacillati</taxon>
        <taxon>Bacillota</taxon>
        <taxon>Clostridia</taxon>
        <taxon>Eubacteriales</taxon>
        <taxon>Butyricicoccaceae</taxon>
        <taxon>Butyricicoccus</taxon>
    </lineage>
</organism>
<reference evidence="1" key="2">
    <citation type="submission" date="2021-04" db="EMBL/GenBank/DDBJ databases">
        <authorList>
            <person name="Gilroy R."/>
        </authorList>
    </citation>
    <scope>NUCLEOTIDE SEQUENCE</scope>
    <source>
        <strain evidence="1">CHK193-4272</strain>
    </source>
</reference>
<proteinExistence type="predicted"/>
<reference evidence="1" key="1">
    <citation type="journal article" date="2021" name="PeerJ">
        <title>Extensive microbial diversity within the chicken gut microbiome revealed by metagenomics and culture.</title>
        <authorList>
            <person name="Gilroy R."/>
            <person name="Ravi A."/>
            <person name="Getino M."/>
            <person name="Pursley I."/>
            <person name="Horton D.L."/>
            <person name="Alikhan N.F."/>
            <person name="Baker D."/>
            <person name="Gharbi K."/>
            <person name="Hall N."/>
            <person name="Watson M."/>
            <person name="Adriaenssens E.M."/>
            <person name="Foster-Nyarko E."/>
            <person name="Jarju S."/>
            <person name="Secka A."/>
            <person name="Antonio M."/>
            <person name="Oren A."/>
            <person name="Chaudhuri R.R."/>
            <person name="La Ragione R."/>
            <person name="Hildebrand F."/>
            <person name="Pallen M.J."/>
        </authorList>
    </citation>
    <scope>NUCLEOTIDE SEQUENCE</scope>
    <source>
        <strain evidence="1">CHK193-4272</strain>
    </source>
</reference>
<dbReference type="AlphaFoldDB" id="A0A9D1THP3"/>
<evidence type="ECO:0000313" key="2">
    <source>
        <dbReference type="Proteomes" id="UP000886808"/>
    </source>
</evidence>
<dbReference type="EMBL" id="DXIE01000014">
    <property type="protein sequence ID" value="HIV61531.1"/>
    <property type="molecule type" value="Genomic_DNA"/>
</dbReference>
<dbReference type="Proteomes" id="UP000886808">
    <property type="component" value="Unassembled WGS sequence"/>
</dbReference>
<gene>
    <name evidence="1" type="ORF">H9746_01580</name>
</gene>
<comment type="caution">
    <text evidence="1">The sequence shown here is derived from an EMBL/GenBank/DDBJ whole genome shotgun (WGS) entry which is preliminary data.</text>
</comment>
<name>A0A9D1THP3_9FIRM</name>
<evidence type="ECO:0000313" key="1">
    <source>
        <dbReference type="EMBL" id="HIV61531.1"/>
    </source>
</evidence>
<protein>
    <submittedName>
        <fullName evidence="1">Uncharacterized protein</fullName>
    </submittedName>
</protein>
<accession>A0A9D1THP3</accession>